<dbReference type="InterPro" id="IPR000253">
    <property type="entry name" value="FHA_dom"/>
</dbReference>
<feature type="domain" description="FHA" evidence="7">
    <location>
        <begin position="152"/>
        <end position="247"/>
    </location>
</feature>
<dbReference type="InterPro" id="IPR050205">
    <property type="entry name" value="CDPK_Ser/Thr_kinases"/>
</dbReference>
<feature type="compositionally biased region" description="Polar residues" evidence="6">
    <location>
        <begin position="894"/>
        <end position="910"/>
    </location>
</feature>
<reference evidence="9" key="1">
    <citation type="submission" date="2021-01" db="EMBL/GenBank/DDBJ databases">
        <authorList>
            <person name="Corre E."/>
            <person name="Pelletier E."/>
            <person name="Niang G."/>
            <person name="Scheremetjew M."/>
            <person name="Finn R."/>
            <person name="Kale V."/>
            <person name="Holt S."/>
            <person name="Cochrane G."/>
            <person name="Meng A."/>
            <person name="Brown T."/>
            <person name="Cohen L."/>
        </authorList>
    </citation>
    <scope>NUCLEOTIDE SEQUENCE</scope>
    <source>
        <strain evidence="9">MM31A-1</strain>
    </source>
</reference>
<evidence type="ECO:0000313" key="9">
    <source>
        <dbReference type="EMBL" id="CAE0472027.1"/>
    </source>
</evidence>
<dbReference type="Pfam" id="PF00069">
    <property type="entry name" value="Pkinase"/>
    <property type="match status" value="1"/>
</dbReference>
<feature type="region of interest" description="Disordered" evidence="6">
    <location>
        <begin position="326"/>
        <end position="374"/>
    </location>
</feature>
<evidence type="ECO:0000256" key="2">
    <source>
        <dbReference type="ARBA" id="ARBA00022679"/>
    </source>
</evidence>
<organism evidence="9">
    <name type="scientific">Chaetoceros debilis</name>
    <dbReference type="NCBI Taxonomy" id="122233"/>
    <lineage>
        <taxon>Eukaryota</taxon>
        <taxon>Sar</taxon>
        <taxon>Stramenopiles</taxon>
        <taxon>Ochrophyta</taxon>
        <taxon>Bacillariophyta</taxon>
        <taxon>Coscinodiscophyceae</taxon>
        <taxon>Chaetocerotophycidae</taxon>
        <taxon>Chaetocerotales</taxon>
        <taxon>Chaetocerotaceae</taxon>
        <taxon>Chaetoceros</taxon>
    </lineage>
</organism>
<accession>A0A7S3QBA2</accession>
<evidence type="ECO:0000256" key="6">
    <source>
        <dbReference type="SAM" id="MobiDB-lite"/>
    </source>
</evidence>
<feature type="compositionally biased region" description="Polar residues" evidence="6">
    <location>
        <begin position="799"/>
        <end position="808"/>
    </location>
</feature>
<protein>
    <submittedName>
        <fullName evidence="9">Uncharacterized protein</fullName>
    </submittedName>
</protein>
<feature type="region of interest" description="Disordered" evidence="6">
    <location>
        <begin position="109"/>
        <end position="130"/>
    </location>
</feature>
<keyword evidence="1" id="KW-0723">Serine/threonine-protein kinase</keyword>
<feature type="compositionally biased region" description="Polar residues" evidence="6">
    <location>
        <begin position="343"/>
        <end position="352"/>
    </location>
</feature>
<keyword evidence="4" id="KW-0418">Kinase</keyword>
<feature type="region of interest" description="Disordered" evidence="6">
    <location>
        <begin position="739"/>
        <end position="822"/>
    </location>
</feature>
<feature type="domain" description="Protein kinase" evidence="8">
    <location>
        <begin position="441"/>
        <end position="713"/>
    </location>
</feature>
<dbReference type="SMART" id="SM00220">
    <property type="entry name" value="S_TKc"/>
    <property type="match status" value="1"/>
</dbReference>
<dbReference type="FunFam" id="1.10.510.10:FF:000571">
    <property type="entry name" value="Maternal embryonic leucine zipper kinase"/>
    <property type="match status" value="1"/>
</dbReference>
<dbReference type="InterPro" id="IPR008271">
    <property type="entry name" value="Ser/Thr_kinase_AS"/>
</dbReference>
<feature type="region of interest" description="Disordered" evidence="6">
    <location>
        <begin position="1"/>
        <end position="21"/>
    </location>
</feature>
<gene>
    <name evidence="9" type="ORF">CDEB00056_LOCUS16880</name>
</gene>
<name>A0A7S3QBA2_9STRA</name>
<dbReference type="Gene3D" id="2.60.200.20">
    <property type="match status" value="1"/>
</dbReference>
<evidence type="ECO:0000256" key="4">
    <source>
        <dbReference type="ARBA" id="ARBA00022777"/>
    </source>
</evidence>
<keyword evidence="5" id="KW-0067">ATP-binding</keyword>
<dbReference type="PANTHER" id="PTHR24349">
    <property type="entry name" value="SERINE/THREONINE-PROTEIN KINASE"/>
    <property type="match status" value="1"/>
</dbReference>
<evidence type="ECO:0000259" key="7">
    <source>
        <dbReference type="PROSITE" id="PS50006"/>
    </source>
</evidence>
<dbReference type="Gene3D" id="1.10.510.10">
    <property type="entry name" value="Transferase(Phosphotransferase) domain 1"/>
    <property type="match status" value="1"/>
</dbReference>
<dbReference type="PROSITE" id="PS00108">
    <property type="entry name" value="PROTEIN_KINASE_ST"/>
    <property type="match status" value="1"/>
</dbReference>
<evidence type="ECO:0000256" key="5">
    <source>
        <dbReference type="ARBA" id="ARBA00022840"/>
    </source>
</evidence>
<dbReference type="CDD" id="cd05117">
    <property type="entry name" value="STKc_CAMK"/>
    <property type="match status" value="1"/>
</dbReference>
<feature type="region of interest" description="Disordered" evidence="6">
    <location>
        <begin position="873"/>
        <end position="910"/>
    </location>
</feature>
<sequence>MDNRGIHEIREIEDDDANDVGMGMLESGSLDMESQSQTQNFEQTQQFEDSQQSFSFQDSNLFSPQTPINPLTIPWGRLVPQNGNSSSTIQNVELLPRRPLQFVGSATRSRSISMSESPIPENGHGHGNGNVEDGIDFIGLKHIKVYDRFNEYVIGRSLKSDIAASKRENVPINEKWVHSMISNTHCRIFCMLKGIDANINVNVNVNANADIHNRLSTSGEMSMSTAEMEVYIEDSSGNGTLVNNITLLRKNERRILHTGDTICLINPKIIQKKMRNALLQKKIIEHYSFVFINTHQTQRGATATHTMGNISSGLGMGTIVQSSIDGNHNHNHNHNYNHNSNNKAAQTRTPISSRIGIRSCQQPSTTSSRKRGLVDVKGTKSIQRPTGTGTSTLAIDMMMPPPDKKLKIHYYSSSEFTSKPKSKPKSMGQSKSSLRQLEAEYDLRDELGSGTCGLVRRAIHRKSGKMVAVKIIAIGGAGGRNRSVLSSKKFEIDPIIQAEANILKQLDHPYIVKLVDMFINPGKAVYLVMELLHGGDLFDRIVSKGRYTEVESRRVTRRMLAAVHYLHVDRDVVHRDLKPENILCVSQQDNITVKLTDFGLAKSITDDGLKTFCGTPQYFAPEVLRRQNTVAGRGRYGKEADMWSLGIILYILLSGIPPFDGSDMDAVAAAKISFGGSRWEGISDSAKDLIRQMLAIDANKRISVVDSCSHEWIMTQDGDTHVYPLDDPAIQRVIKAKDKVHTRSEVNKTPEQQNTTQPKPQSIITENLSPGPTTDIRPCSAKEKTLAANQDNKSDEIPTPNQSANFATSPIDGPGITESPKKQRESLFSFVKQLSDESACIRMQTKLETTVDVLEVENEQKDGNEVKILAVGEGREANELVEETQASDPKLRSPKSSAKQTTLSSWFGKK</sequence>
<dbReference type="PROSITE" id="PS50006">
    <property type="entry name" value="FHA_DOMAIN"/>
    <property type="match status" value="1"/>
</dbReference>
<evidence type="ECO:0000256" key="3">
    <source>
        <dbReference type="ARBA" id="ARBA00022741"/>
    </source>
</evidence>
<dbReference type="PROSITE" id="PS50011">
    <property type="entry name" value="PROTEIN_KINASE_DOM"/>
    <property type="match status" value="1"/>
</dbReference>
<dbReference type="SUPFAM" id="SSF56112">
    <property type="entry name" value="Protein kinase-like (PK-like)"/>
    <property type="match status" value="1"/>
</dbReference>
<keyword evidence="3" id="KW-0547">Nucleotide-binding</keyword>
<dbReference type="AlphaFoldDB" id="A0A7S3QBA2"/>
<dbReference type="GO" id="GO:0005524">
    <property type="term" value="F:ATP binding"/>
    <property type="evidence" value="ECO:0007669"/>
    <property type="project" value="UniProtKB-KW"/>
</dbReference>
<evidence type="ECO:0000259" key="8">
    <source>
        <dbReference type="PROSITE" id="PS50011"/>
    </source>
</evidence>
<dbReference type="GO" id="GO:0004674">
    <property type="term" value="F:protein serine/threonine kinase activity"/>
    <property type="evidence" value="ECO:0007669"/>
    <property type="project" value="UniProtKB-KW"/>
</dbReference>
<feature type="compositionally biased region" description="Basic and acidic residues" evidence="6">
    <location>
        <begin position="1"/>
        <end position="10"/>
    </location>
</feature>
<feature type="region of interest" description="Disordered" evidence="6">
    <location>
        <begin position="415"/>
        <end position="434"/>
    </location>
</feature>
<keyword evidence="2" id="KW-0808">Transferase</keyword>
<feature type="compositionally biased region" description="Polar residues" evidence="6">
    <location>
        <begin position="749"/>
        <end position="772"/>
    </location>
</feature>
<dbReference type="InterPro" id="IPR008984">
    <property type="entry name" value="SMAD_FHA_dom_sf"/>
</dbReference>
<dbReference type="InterPro" id="IPR011009">
    <property type="entry name" value="Kinase-like_dom_sf"/>
</dbReference>
<dbReference type="EMBL" id="HBIO01021891">
    <property type="protein sequence ID" value="CAE0472027.1"/>
    <property type="molecule type" value="Transcribed_RNA"/>
</dbReference>
<proteinExistence type="predicted"/>
<dbReference type="InterPro" id="IPR000719">
    <property type="entry name" value="Prot_kinase_dom"/>
</dbReference>
<dbReference type="SUPFAM" id="SSF49879">
    <property type="entry name" value="SMAD/FHA domain"/>
    <property type="match status" value="1"/>
</dbReference>
<feature type="compositionally biased region" description="Basic and acidic residues" evidence="6">
    <location>
        <begin position="739"/>
        <end position="748"/>
    </location>
</feature>
<evidence type="ECO:0000256" key="1">
    <source>
        <dbReference type="ARBA" id="ARBA00022527"/>
    </source>
</evidence>